<dbReference type="SUPFAM" id="SSF52540">
    <property type="entry name" value="P-loop containing nucleoside triphosphate hydrolases"/>
    <property type="match status" value="1"/>
</dbReference>
<evidence type="ECO:0000256" key="5">
    <source>
        <dbReference type="ARBA" id="ARBA00023014"/>
    </source>
</evidence>
<evidence type="ECO:0000259" key="6">
    <source>
        <dbReference type="Pfam" id="PF13186"/>
    </source>
</evidence>
<evidence type="ECO:0000256" key="2">
    <source>
        <dbReference type="ARBA" id="ARBA00022691"/>
    </source>
</evidence>
<dbReference type="PANTHER" id="PTHR11228">
    <property type="entry name" value="RADICAL SAM DOMAIN PROTEIN"/>
    <property type="match status" value="1"/>
</dbReference>
<dbReference type="CDD" id="cd21109">
    <property type="entry name" value="SPASM"/>
    <property type="match status" value="1"/>
</dbReference>
<keyword evidence="5" id="KW-0411">Iron-sulfur</keyword>
<evidence type="ECO:0000256" key="4">
    <source>
        <dbReference type="ARBA" id="ARBA00023004"/>
    </source>
</evidence>
<organism evidence="7 8">
    <name type="scientific">Candidatus Thiomargarita nelsonii</name>
    <dbReference type="NCBI Taxonomy" id="1003181"/>
    <lineage>
        <taxon>Bacteria</taxon>
        <taxon>Pseudomonadati</taxon>
        <taxon>Pseudomonadota</taxon>
        <taxon>Gammaproteobacteria</taxon>
        <taxon>Thiotrichales</taxon>
        <taxon>Thiotrichaceae</taxon>
        <taxon>Thiomargarita</taxon>
    </lineage>
</organism>
<keyword evidence="2" id="KW-0949">S-adenosyl-L-methionine</keyword>
<dbReference type="SUPFAM" id="SSF102114">
    <property type="entry name" value="Radical SAM enzymes"/>
    <property type="match status" value="2"/>
</dbReference>
<dbReference type="InterPro" id="IPR023885">
    <property type="entry name" value="4Fe4S-binding_SPASM_dom"/>
</dbReference>
<dbReference type="AlphaFoldDB" id="A0A0A6PBB8"/>
<name>A0A0A6PBB8_9GAMM</name>
<dbReference type="CDD" id="cd01335">
    <property type="entry name" value="Radical_SAM"/>
    <property type="match status" value="1"/>
</dbReference>
<dbReference type="GO" id="GO:0016020">
    <property type="term" value="C:membrane"/>
    <property type="evidence" value="ECO:0007669"/>
    <property type="project" value="InterPro"/>
</dbReference>
<proteinExistence type="predicted"/>
<evidence type="ECO:0000256" key="3">
    <source>
        <dbReference type="ARBA" id="ARBA00022723"/>
    </source>
</evidence>
<dbReference type="InterPro" id="IPR050377">
    <property type="entry name" value="Radical_SAM_PqqE_MftC-like"/>
</dbReference>
<dbReference type="EMBL" id="JSZA02000060">
    <property type="protein sequence ID" value="KHD08080.1"/>
    <property type="molecule type" value="Genomic_DNA"/>
</dbReference>
<keyword evidence="3" id="KW-0479">Metal-binding</keyword>
<dbReference type="Proteomes" id="UP000030428">
    <property type="component" value="Unassembled WGS sequence"/>
</dbReference>
<keyword evidence="8" id="KW-1185">Reference proteome</keyword>
<dbReference type="GO" id="GO:0046872">
    <property type="term" value="F:metal ion binding"/>
    <property type="evidence" value="ECO:0007669"/>
    <property type="project" value="UniProtKB-KW"/>
</dbReference>
<accession>A0A0A6PBB8</accession>
<evidence type="ECO:0000256" key="1">
    <source>
        <dbReference type="ARBA" id="ARBA00001966"/>
    </source>
</evidence>
<dbReference type="GO" id="GO:0008146">
    <property type="term" value="F:sulfotransferase activity"/>
    <property type="evidence" value="ECO:0007669"/>
    <property type="project" value="InterPro"/>
</dbReference>
<dbReference type="InterPro" id="IPR007197">
    <property type="entry name" value="rSAM"/>
</dbReference>
<comment type="cofactor">
    <cofactor evidence="1">
        <name>[4Fe-4S] cluster</name>
        <dbReference type="ChEBI" id="CHEBI:49883"/>
    </cofactor>
</comment>
<dbReference type="InterPro" id="IPR005331">
    <property type="entry name" value="Sulfotransferase"/>
</dbReference>
<dbReference type="SFLD" id="SFLDS00029">
    <property type="entry name" value="Radical_SAM"/>
    <property type="match status" value="1"/>
</dbReference>
<reference evidence="7 8" key="1">
    <citation type="journal article" date="2016" name="Front. Microbiol.">
        <title>Single-Cell (Meta-)Genomics of a Dimorphic Candidatus Thiomargarita nelsonii Reveals Genomic Plasticity.</title>
        <authorList>
            <person name="Flood B.E."/>
            <person name="Fliss P."/>
            <person name="Jones D.S."/>
            <person name="Dick G.J."/>
            <person name="Jain S."/>
            <person name="Kaster A.K."/>
            <person name="Winkel M."/>
            <person name="Mussmann M."/>
            <person name="Bailey J."/>
        </authorList>
    </citation>
    <scope>NUCLEOTIDE SEQUENCE [LARGE SCALE GENOMIC DNA]</scope>
    <source>
        <strain evidence="7">Hydrate Ridge</strain>
    </source>
</reference>
<dbReference type="GO" id="GO:0051536">
    <property type="term" value="F:iron-sulfur cluster binding"/>
    <property type="evidence" value="ECO:0007669"/>
    <property type="project" value="UniProtKB-KW"/>
</dbReference>
<dbReference type="Pfam" id="PF03567">
    <property type="entry name" value="Sulfotransfer_2"/>
    <property type="match status" value="1"/>
</dbReference>
<dbReference type="PANTHER" id="PTHR11228:SF7">
    <property type="entry name" value="PQQA PEPTIDE CYCLASE"/>
    <property type="match status" value="1"/>
</dbReference>
<protein>
    <recommendedName>
        <fullName evidence="6">4Fe4S-binding SPASM domain-containing protein</fullName>
    </recommendedName>
</protein>
<sequence>MNNLTFFTIPQAFEAQSDWMQWNAIKSWTLLKPKPDILLLGNAPSVASIASELGLYHVPNVDQKHYSSITDIAKWLDRFINNTILVYVNPNVVLTEDFTQTIQEVYNNQDHFLLTGQYRTVQTAGVIDFNNNQWQHQLRVMADKQAMPQGQLQNLYLVFTKQLLKQLFVLDPNVEYSWEKQLFYAALRKYYPIIDGSQIITPFLQTSKKRVQTNPYATIVHDIIHLTQEKRQTKPGLSNEDIVNYISELLTQKYQLSLAEQYETIPFLIKNHAQEKFAFLFAAKLAYEQDKIDEAFSYVQPAVALNERDLYAQRLLNQIKLRLGLPAWSEQDEKELSQRFCIQPFNRLETRYDGNVFTCCMGWLSTPIGNINNDSPDKIWNSEIAQKIRKSILEGSFAYCSRSKCPKIINKSLPFKKDITSKFERNIIDHQITVMSIKPQEIKLNHDRSCNLACPSCRAKPYRAKGEMRTHLAEIADTVILPLLKNANIVEITGSGDAFGSEHFRYILKQINAQTFPHLKIDLFTNGVLFDEKSWHQLGLQGLCRRAVISIDATLEKTYNILRKGGDFKRLLQNLEFISGLRQQGNLTRVVLVFIVQKENFLQIPDFISLTKKLNFDQAFFQMIAPWSQSIEEYEDKNVGFSKHPLHQDFLQVLRDPLLQDQIVFLGTMKPFYDEALQSTFDKNEIGYIRTESDNPKQLDTSSQQLQQTLKKKRTERLMPSSHQYDVTISEAKKFIWFRVPKVASRTIYDHLREQVMPLECEHPSRIDYPVNLYKNYFKFAFVRNPWDRLVSCWYNKVIDDNAFKFNETEHANLQQFEYFVNYVASLNIENCDPHFRLQSRLIDLNWIDYIGRFENFEEDYSLVCQKLGLSLNHLTHRNPSSKTKKHYREFYTKALRDKVYKIYLKDIQTFGYQF</sequence>
<dbReference type="InterPro" id="IPR013785">
    <property type="entry name" value="Aldolase_TIM"/>
</dbReference>
<dbReference type="InterPro" id="IPR058240">
    <property type="entry name" value="rSAM_sf"/>
</dbReference>
<dbReference type="InterPro" id="IPR027417">
    <property type="entry name" value="P-loop_NTPase"/>
</dbReference>
<gene>
    <name evidence="7" type="ORF">PN36_16185</name>
</gene>
<dbReference type="Pfam" id="PF13186">
    <property type="entry name" value="SPASM"/>
    <property type="match status" value="1"/>
</dbReference>
<evidence type="ECO:0000313" key="8">
    <source>
        <dbReference type="Proteomes" id="UP000030428"/>
    </source>
</evidence>
<feature type="domain" description="4Fe4S-binding SPASM" evidence="6">
    <location>
        <begin position="341"/>
        <end position="405"/>
    </location>
</feature>
<comment type="caution">
    <text evidence="7">The sequence shown here is derived from an EMBL/GenBank/DDBJ whole genome shotgun (WGS) entry which is preliminary data.</text>
</comment>
<evidence type="ECO:0000313" key="7">
    <source>
        <dbReference type="EMBL" id="KHD08080.1"/>
    </source>
</evidence>
<dbReference type="Gene3D" id="3.20.20.70">
    <property type="entry name" value="Aldolase class I"/>
    <property type="match status" value="2"/>
</dbReference>
<keyword evidence="4" id="KW-0408">Iron</keyword>